<proteinExistence type="predicted"/>
<dbReference type="AlphaFoldDB" id="A0A382JJ25"/>
<protein>
    <submittedName>
        <fullName evidence="1">Uncharacterized protein</fullName>
    </submittedName>
</protein>
<dbReference type="EMBL" id="UINC01074187">
    <property type="protein sequence ID" value="SVC11137.1"/>
    <property type="molecule type" value="Genomic_DNA"/>
</dbReference>
<name>A0A382JJ25_9ZZZZ</name>
<gene>
    <name evidence="1" type="ORF">METZ01_LOCUS263991</name>
</gene>
<evidence type="ECO:0000313" key="1">
    <source>
        <dbReference type="EMBL" id="SVC11137.1"/>
    </source>
</evidence>
<sequence length="84" mass="9655">MSDLSFKKFKRQLNERRYIGPQGTVEFKKLSPKMRAAINDVYSMVNKAADPIVSKIEGIIRAVSKKHGVSTYDIDDYFDNELIK</sequence>
<organism evidence="1">
    <name type="scientific">marine metagenome</name>
    <dbReference type="NCBI Taxonomy" id="408172"/>
    <lineage>
        <taxon>unclassified sequences</taxon>
        <taxon>metagenomes</taxon>
        <taxon>ecological metagenomes</taxon>
    </lineage>
</organism>
<accession>A0A382JJ25</accession>
<reference evidence="1" key="1">
    <citation type="submission" date="2018-05" db="EMBL/GenBank/DDBJ databases">
        <authorList>
            <person name="Lanie J.A."/>
            <person name="Ng W.-L."/>
            <person name="Kazmierczak K.M."/>
            <person name="Andrzejewski T.M."/>
            <person name="Davidsen T.M."/>
            <person name="Wayne K.J."/>
            <person name="Tettelin H."/>
            <person name="Glass J.I."/>
            <person name="Rusch D."/>
            <person name="Podicherti R."/>
            <person name="Tsui H.-C.T."/>
            <person name="Winkler M.E."/>
        </authorList>
    </citation>
    <scope>NUCLEOTIDE SEQUENCE</scope>
</reference>